<feature type="region of interest" description="Disordered" evidence="1">
    <location>
        <begin position="150"/>
        <end position="225"/>
    </location>
</feature>
<evidence type="ECO:0000256" key="1">
    <source>
        <dbReference type="SAM" id="MobiDB-lite"/>
    </source>
</evidence>
<gene>
    <name evidence="2" type="ORF">CCMP2556_LOCUS41146</name>
</gene>
<feature type="compositionally biased region" description="Acidic residues" evidence="1">
    <location>
        <begin position="150"/>
        <end position="166"/>
    </location>
</feature>
<feature type="compositionally biased region" description="Basic and acidic residues" evidence="1">
    <location>
        <begin position="457"/>
        <end position="468"/>
    </location>
</feature>
<organism evidence="2 3">
    <name type="scientific">Durusdinium trenchii</name>
    <dbReference type="NCBI Taxonomy" id="1381693"/>
    <lineage>
        <taxon>Eukaryota</taxon>
        <taxon>Sar</taxon>
        <taxon>Alveolata</taxon>
        <taxon>Dinophyceae</taxon>
        <taxon>Suessiales</taxon>
        <taxon>Symbiodiniaceae</taxon>
        <taxon>Durusdinium</taxon>
    </lineage>
</organism>
<feature type="compositionally biased region" description="Basic and acidic residues" evidence="1">
    <location>
        <begin position="425"/>
        <end position="434"/>
    </location>
</feature>
<reference evidence="2 3" key="1">
    <citation type="submission" date="2024-02" db="EMBL/GenBank/DDBJ databases">
        <authorList>
            <person name="Chen Y."/>
            <person name="Shah S."/>
            <person name="Dougan E. K."/>
            <person name="Thang M."/>
            <person name="Chan C."/>
        </authorList>
    </citation>
    <scope>NUCLEOTIDE SEQUENCE [LARGE SCALE GENOMIC DNA]</scope>
</reference>
<feature type="compositionally biased region" description="Basic and acidic residues" evidence="1">
    <location>
        <begin position="174"/>
        <end position="187"/>
    </location>
</feature>
<feature type="compositionally biased region" description="Acidic residues" evidence="1">
    <location>
        <begin position="527"/>
        <end position="547"/>
    </location>
</feature>
<feature type="compositionally biased region" description="Basic and acidic residues" evidence="1">
    <location>
        <begin position="632"/>
        <end position="649"/>
    </location>
</feature>
<protein>
    <recommendedName>
        <fullName evidence="4">TFIIS N-terminal domain-containing protein</fullName>
    </recommendedName>
</protein>
<feature type="compositionally biased region" description="Basic and acidic residues" evidence="1">
    <location>
        <begin position="700"/>
        <end position="711"/>
    </location>
</feature>
<name>A0ABP0Q9P4_9DINO</name>
<dbReference type="EMBL" id="CAXAMN010024217">
    <property type="protein sequence ID" value="CAK9084649.1"/>
    <property type="molecule type" value="Genomic_DNA"/>
</dbReference>
<dbReference type="Proteomes" id="UP001642484">
    <property type="component" value="Unassembled WGS sequence"/>
</dbReference>
<sequence length="748" mass="82473">MPVDVAPVVQAWMECPTIIQRAAVQKLMSFELGPTPEAAESHALVLAPVMKHLGLKPSIDVTRDCVNRLFTACKPFGKKDASSSTVKKTAWYIRKLVTAWRRFASRGHVPRSRGHRMLFEAAEIPWPERSDSGSFTNTGCAETDLEDFEEFGETGEEEPLEDDEVVEAPQASNPRREVPEPLQHEIAGRGPGTQPPQSELQTPPPKSCMLDRHTSGEKLPTSHQNEAEKLEVLRALEKELAVLNALVEQKKTLLHVEKKTIEINQSGSMDVVDTLPMPMDLMDQFAIMATESADAFERKSPPTVEAVPEILRAKTLVLGELDPDAQTKLPETSPVRGGSEEPSKEPSNPNLADCEEPSKEPSNPTLADREEPSKEPSSPISGDGQEPSKELPSPARGDGEEPSKGTPSRTRQNGEEPSKNQSRSSKSDGAEPFKEPSSPTKGDGEEPSKEPSSPIRVEGEEPSKEPSRATDLSEPVLEQQPPKCDAPARGISEEVDAKEVMARTKHISPPTQTKLTRGRQNVKGNEGEGDEEEPGSGEEEEEEEEEEPKERKRTGRKEAAGKGQDEGKAGQARKPRGKAAAKPKAKGKERNSRKVKDGRKDERAEEVKETEAMGKRQRKKDKEQLQAEAEQPVEKPKDKAKGRKDKEQPQEELGTGGKSLEGEEEKDEKGQGNQRKADAGEEANGRPEAKAKAQGRKKKVYETREEAERAAKRSRQSSAYSVEYRKALPIHGEEEARKRARKAYAWTK</sequence>
<feature type="compositionally biased region" description="Basic and acidic residues" evidence="1">
    <location>
        <begin position="556"/>
        <end position="568"/>
    </location>
</feature>
<accession>A0ABP0Q9P4</accession>
<proteinExistence type="predicted"/>
<feature type="compositionally biased region" description="Basic residues" evidence="1">
    <location>
        <begin position="571"/>
        <end position="585"/>
    </location>
</feature>
<feature type="region of interest" description="Disordered" evidence="1">
    <location>
        <begin position="321"/>
        <end position="748"/>
    </location>
</feature>
<feature type="compositionally biased region" description="Polar residues" evidence="1">
    <location>
        <begin position="509"/>
        <end position="523"/>
    </location>
</feature>
<keyword evidence="3" id="KW-1185">Reference proteome</keyword>
<feature type="compositionally biased region" description="Basic and acidic residues" evidence="1">
    <location>
        <begin position="586"/>
        <end position="625"/>
    </location>
</feature>
<feature type="compositionally biased region" description="Basic and acidic residues" evidence="1">
    <location>
        <begin position="491"/>
        <end position="502"/>
    </location>
</feature>
<evidence type="ECO:0008006" key="4">
    <source>
        <dbReference type="Google" id="ProtNLM"/>
    </source>
</evidence>
<comment type="caution">
    <text evidence="2">The sequence shown here is derived from an EMBL/GenBank/DDBJ whole genome shotgun (WGS) entry which is preliminary data.</text>
</comment>
<feature type="compositionally biased region" description="Basic and acidic residues" evidence="1">
    <location>
        <begin position="667"/>
        <end position="691"/>
    </location>
</feature>
<evidence type="ECO:0000313" key="2">
    <source>
        <dbReference type="EMBL" id="CAK9084649.1"/>
    </source>
</evidence>
<evidence type="ECO:0000313" key="3">
    <source>
        <dbReference type="Proteomes" id="UP001642484"/>
    </source>
</evidence>
<feature type="compositionally biased region" description="Basic and acidic residues" evidence="1">
    <location>
        <begin position="723"/>
        <end position="737"/>
    </location>
</feature>